<dbReference type="GO" id="GO:0003676">
    <property type="term" value="F:nucleic acid binding"/>
    <property type="evidence" value="ECO:0007669"/>
    <property type="project" value="InterPro"/>
</dbReference>
<accession>A0A1H3MPU8</accession>
<dbReference type="SUPFAM" id="SSF64182">
    <property type="entry name" value="DHH phosphoesterases"/>
    <property type="match status" value="1"/>
</dbReference>
<dbReference type="Proteomes" id="UP000199079">
    <property type="component" value="Unassembled WGS sequence"/>
</dbReference>
<evidence type="ECO:0000313" key="4">
    <source>
        <dbReference type="Proteomes" id="UP000199079"/>
    </source>
</evidence>
<dbReference type="Gene3D" id="2.40.50.140">
    <property type="entry name" value="Nucleic acid-binding proteins"/>
    <property type="match status" value="2"/>
</dbReference>
<keyword evidence="3" id="KW-0269">Exonuclease</keyword>
<evidence type="ECO:0000256" key="1">
    <source>
        <dbReference type="SAM" id="MobiDB-lite"/>
    </source>
</evidence>
<dbReference type="Pfam" id="PF01336">
    <property type="entry name" value="tRNA_anti-codon"/>
    <property type="match status" value="1"/>
</dbReference>
<keyword evidence="3" id="KW-0378">Hydrolase</keyword>
<evidence type="ECO:0000313" key="3">
    <source>
        <dbReference type="EMBL" id="SDY78626.1"/>
    </source>
</evidence>
<dbReference type="EMBL" id="FNPC01000010">
    <property type="protein sequence ID" value="SDY78626.1"/>
    <property type="molecule type" value="Genomic_DNA"/>
</dbReference>
<feature type="compositionally biased region" description="Acidic residues" evidence="1">
    <location>
        <begin position="127"/>
        <end position="173"/>
    </location>
</feature>
<feature type="domain" description="S1 motif" evidence="2">
    <location>
        <begin position="38"/>
        <end position="105"/>
    </location>
</feature>
<dbReference type="Pfam" id="PF00575">
    <property type="entry name" value="S1"/>
    <property type="match status" value="1"/>
</dbReference>
<dbReference type="CDD" id="cd04487">
    <property type="entry name" value="RecJ_OBF2_like"/>
    <property type="match status" value="1"/>
</dbReference>
<dbReference type="PROSITE" id="PS50126">
    <property type="entry name" value="S1"/>
    <property type="match status" value="1"/>
</dbReference>
<dbReference type="GO" id="GO:0004527">
    <property type="term" value="F:exonuclease activity"/>
    <property type="evidence" value="ECO:0007669"/>
    <property type="project" value="UniProtKB-KW"/>
</dbReference>
<feature type="region of interest" description="Disordered" evidence="1">
    <location>
        <begin position="115"/>
        <end position="243"/>
    </location>
</feature>
<keyword evidence="3" id="KW-0540">Nuclease</keyword>
<dbReference type="InterPro" id="IPR012340">
    <property type="entry name" value="NA-bd_OB-fold"/>
</dbReference>
<dbReference type="AlphaFoldDB" id="A0A1H3MPU8"/>
<evidence type="ECO:0000259" key="2">
    <source>
        <dbReference type="PROSITE" id="PS50126"/>
    </source>
</evidence>
<protein>
    <submittedName>
        <fullName evidence="3">RecJ-like exonuclease, contains DnaJ-type Zn finger domain</fullName>
    </submittedName>
</protein>
<proteinExistence type="predicted"/>
<feature type="compositionally biased region" description="Acidic residues" evidence="1">
    <location>
        <begin position="219"/>
        <end position="233"/>
    </location>
</feature>
<dbReference type="InterPro" id="IPR038763">
    <property type="entry name" value="DHH_sf"/>
</dbReference>
<organism evidence="3 4">
    <name type="scientific">Halopenitus persicus</name>
    <dbReference type="NCBI Taxonomy" id="1048396"/>
    <lineage>
        <taxon>Archaea</taxon>
        <taxon>Methanobacteriati</taxon>
        <taxon>Methanobacteriota</taxon>
        <taxon>Stenosarchaea group</taxon>
        <taxon>Halobacteria</taxon>
        <taxon>Halobacteriales</taxon>
        <taxon>Haloferacaceae</taxon>
        <taxon>Halopenitus</taxon>
    </lineage>
</organism>
<dbReference type="OrthoDB" id="60224at2157"/>
<reference evidence="4" key="1">
    <citation type="submission" date="2016-10" db="EMBL/GenBank/DDBJ databases">
        <authorList>
            <person name="Varghese N."/>
            <person name="Submissions S."/>
        </authorList>
    </citation>
    <scope>NUCLEOTIDE SEQUENCE [LARGE SCALE GENOMIC DNA]</scope>
    <source>
        <strain evidence="4">DC30,IBRC 10041,KCTC 4046</strain>
    </source>
</reference>
<keyword evidence="4" id="KW-1185">Reference proteome</keyword>
<dbReference type="InterPro" id="IPR003029">
    <property type="entry name" value="S1_domain"/>
</dbReference>
<dbReference type="SMART" id="SM00316">
    <property type="entry name" value="S1"/>
    <property type="match status" value="1"/>
</dbReference>
<dbReference type="InterPro" id="IPR004365">
    <property type="entry name" value="NA-bd_OB_tRNA"/>
</dbReference>
<gene>
    <name evidence="3" type="ORF">SAMN05216564_11035</name>
</gene>
<feature type="compositionally biased region" description="Low complexity" evidence="1">
    <location>
        <begin position="182"/>
        <end position="218"/>
    </location>
</feature>
<sequence length="738" mass="79169">MGSCIICGASVDGRICDSHEEDVVFDFRGDSPHELVSNRFYRGTVDGYADFGVFVDLAPGVTGLLHRSELDQRLESLEWEPGDTVFVQVKNVRDNGNVDLGWSIRQSMREFRGTLVQEDGTSRLPEDEADEDEAANEGDQADEDEAAEEETDEAAEDGTDEEPAETSTEADDEGNAHGGDGAAAASADAGAAESAAADEGAETEATADAAGTTAPVGETETEEAAADEADADEPTPTAEYDRVPIETLGELVSEPVRIEGEVVSVRQTGGPTVFEVRDETGVVDVAAFVEAGVRAYPGVELGDVVRIDGEVERRREEIQIETEGLAVLEGSEAETVERRLAEALSERARPDELDALVGDETVTALADDVLDAAEAIRRAVLESRPIVVRHPATADGYVAGAAIERATLPLIRDEHAKRDAVYHYFTRRPLEGSVYEMDDATTDVTRMLQDRDRHDEKLPLFVLVGTGSTVESADGIGLLDVYDAASVVIDAAVADSETRESVDTLVSPELADVDGDLSTGALAASLAATVNGDVHDDLRHLPAVSYWEDAPAAYADLAADAGYDADRVAELREAIALEAYYQSYEDKRELVEDLLFDDAGDLAAHVSEQFREKLETELATARENLHTENVDGVRFTVLDTDAYTHRYDFPPTALLIETLHRRTREADGESITLGIGTDELYLRSTADLSVREVAADAAEIAPEADVTTASVRDGTIEFLSGERDAVEDAVIAAVAALV</sequence>
<dbReference type="SUPFAM" id="SSF50249">
    <property type="entry name" value="Nucleic acid-binding proteins"/>
    <property type="match status" value="2"/>
</dbReference>
<name>A0A1H3MPU8_9EURY</name>
<dbReference type="RefSeq" id="WP_092734400.1">
    <property type="nucleotide sequence ID" value="NZ_FNPC01000010.1"/>
</dbReference>